<reference evidence="2" key="1">
    <citation type="submission" date="2013-03" db="EMBL/GenBank/DDBJ databases">
        <title>The Genome Sequence of Anopheles minimus MINIMUS1.</title>
        <authorList>
            <consortium name="The Broad Institute Genomics Platform"/>
            <person name="Neafsey D.E."/>
            <person name="Walton C."/>
            <person name="Walker B."/>
            <person name="Young S.K."/>
            <person name="Zeng Q."/>
            <person name="Gargeya S."/>
            <person name="Fitzgerald M."/>
            <person name="Haas B."/>
            <person name="Abouelleil A."/>
            <person name="Allen A.W."/>
            <person name="Alvarado L."/>
            <person name="Arachchi H.M."/>
            <person name="Berlin A.M."/>
            <person name="Chapman S.B."/>
            <person name="Gainer-Dewar J."/>
            <person name="Goldberg J."/>
            <person name="Griggs A."/>
            <person name="Gujja S."/>
            <person name="Hansen M."/>
            <person name="Howarth C."/>
            <person name="Imamovic A."/>
            <person name="Ireland A."/>
            <person name="Larimer J."/>
            <person name="McCowan C."/>
            <person name="Murphy C."/>
            <person name="Pearson M."/>
            <person name="Poon T.W."/>
            <person name="Priest M."/>
            <person name="Roberts A."/>
            <person name="Saif S."/>
            <person name="Shea T."/>
            <person name="Sisk P."/>
            <person name="Sykes S."/>
            <person name="Wortman J."/>
            <person name="Nusbaum C."/>
            <person name="Birren B."/>
        </authorList>
    </citation>
    <scope>NUCLEOTIDE SEQUENCE [LARGE SCALE GENOMIC DNA]</scope>
    <source>
        <strain evidence="2">MINIMUS1</strain>
    </source>
</reference>
<keyword evidence="2" id="KW-1185">Reference proteome</keyword>
<accession>A0A182W3Z8</accession>
<evidence type="ECO:0000313" key="2">
    <source>
        <dbReference type="Proteomes" id="UP000075920"/>
    </source>
</evidence>
<sequence>MQTILHTTASAATETGAIRFARCCATSPVYHLVPISAYDLDIWIVEQGATHTRPLGGVTLGVHVQGNQGVCVLGAIIKHP</sequence>
<evidence type="ECO:0000313" key="1">
    <source>
        <dbReference type="EnsemblMetazoa" id="AMIN005059-PA"/>
    </source>
</evidence>
<dbReference type="VEuPathDB" id="VectorBase:AMIN005059"/>
<reference evidence="1" key="2">
    <citation type="submission" date="2020-05" db="UniProtKB">
        <authorList>
            <consortium name="EnsemblMetazoa"/>
        </authorList>
    </citation>
    <scope>IDENTIFICATION</scope>
    <source>
        <strain evidence="1">MINIMUS1</strain>
    </source>
</reference>
<dbReference type="AlphaFoldDB" id="A0A182W3Z8"/>
<dbReference type="Proteomes" id="UP000075920">
    <property type="component" value="Unassembled WGS sequence"/>
</dbReference>
<organism evidence="1 2">
    <name type="scientific">Anopheles minimus</name>
    <dbReference type="NCBI Taxonomy" id="112268"/>
    <lineage>
        <taxon>Eukaryota</taxon>
        <taxon>Metazoa</taxon>
        <taxon>Ecdysozoa</taxon>
        <taxon>Arthropoda</taxon>
        <taxon>Hexapoda</taxon>
        <taxon>Insecta</taxon>
        <taxon>Pterygota</taxon>
        <taxon>Neoptera</taxon>
        <taxon>Endopterygota</taxon>
        <taxon>Diptera</taxon>
        <taxon>Nematocera</taxon>
        <taxon>Culicoidea</taxon>
        <taxon>Culicidae</taxon>
        <taxon>Anophelinae</taxon>
        <taxon>Anopheles</taxon>
    </lineage>
</organism>
<name>A0A182W3Z8_9DIPT</name>
<proteinExistence type="predicted"/>
<protein>
    <submittedName>
        <fullName evidence="1">Uncharacterized protein</fullName>
    </submittedName>
</protein>
<dbReference type="EnsemblMetazoa" id="AMIN005059-RA">
    <property type="protein sequence ID" value="AMIN005059-PA"/>
    <property type="gene ID" value="AMIN005059"/>
</dbReference>